<dbReference type="GO" id="GO:0005737">
    <property type="term" value="C:cytoplasm"/>
    <property type="evidence" value="ECO:0007669"/>
    <property type="project" value="UniProtKB-SubCell"/>
</dbReference>
<dbReference type="GO" id="GO:0016070">
    <property type="term" value="P:RNA metabolic process"/>
    <property type="evidence" value="ECO:0007669"/>
    <property type="project" value="InterPro"/>
</dbReference>
<dbReference type="SUPFAM" id="SSF74784">
    <property type="entry name" value="Translin"/>
    <property type="match status" value="1"/>
</dbReference>
<dbReference type="CDD" id="cd14819">
    <property type="entry name" value="Translin"/>
    <property type="match status" value="1"/>
</dbReference>
<keyword evidence="5" id="KW-0694">RNA-binding</keyword>
<dbReference type="Proteomes" id="UP001143981">
    <property type="component" value="Unassembled WGS sequence"/>
</dbReference>
<evidence type="ECO:0000256" key="7">
    <source>
        <dbReference type="ARBA" id="ARBA00023242"/>
    </source>
</evidence>
<reference evidence="8" key="1">
    <citation type="submission" date="2022-07" db="EMBL/GenBank/DDBJ databases">
        <title>Phylogenomic reconstructions and comparative analyses of Kickxellomycotina fungi.</title>
        <authorList>
            <person name="Reynolds N.K."/>
            <person name="Stajich J.E."/>
            <person name="Barry K."/>
            <person name="Grigoriev I.V."/>
            <person name="Crous P."/>
            <person name="Smith M.E."/>
        </authorList>
    </citation>
    <scope>NUCLEOTIDE SEQUENCE</scope>
    <source>
        <strain evidence="8">BCRC 34381</strain>
    </source>
</reference>
<sequence>MDHQIFIDLQDRFDRESELFEGIKAQTKELDRACRLASAQLSKAHSLPRDRAKEVADAVGPQFVAIRDNIGRLAALVTPATFYKLQGMWANALQTACALVVFAVYLAEARLATPEDVGAYLGCKVNTGNQEIAEFVVTLEEYLHGVISLFSELSRLAVNSVIVGDVQRPQEISTFASELYSGFQLLNLKNDSLRRRFDSIKYEVKKIEEVLYDLRVRRLTA</sequence>
<dbReference type="GO" id="GO:0003723">
    <property type="term" value="F:RNA binding"/>
    <property type="evidence" value="ECO:0007669"/>
    <property type="project" value="UniProtKB-KW"/>
</dbReference>
<organism evidence="8 9">
    <name type="scientific">Coemansia biformis</name>
    <dbReference type="NCBI Taxonomy" id="1286918"/>
    <lineage>
        <taxon>Eukaryota</taxon>
        <taxon>Fungi</taxon>
        <taxon>Fungi incertae sedis</taxon>
        <taxon>Zoopagomycota</taxon>
        <taxon>Kickxellomycotina</taxon>
        <taxon>Kickxellomycetes</taxon>
        <taxon>Kickxellales</taxon>
        <taxon>Kickxellaceae</taxon>
        <taxon>Coemansia</taxon>
    </lineage>
</organism>
<proteinExistence type="inferred from homology"/>
<keyword evidence="7" id="KW-0539">Nucleus</keyword>
<dbReference type="InterPro" id="IPR033956">
    <property type="entry name" value="Translin"/>
</dbReference>
<evidence type="ECO:0000256" key="3">
    <source>
        <dbReference type="ARBA" id="ARBA00005902"/>
    </source>
</evidence>
<evidence type="ECO:0000256" key="6">
    <source>
        <dbReference type="ARBA" id="ARBA00023125"/>
    </source>
</evidence>
<dbReference type="PANTHER" id="PTHR10741">
    <property type="entry name" value="TRANSLIN AND TRANSLIN ASSOCIATED PROTEIN X"/>
    <property type="match status" value="1"/>
</dbReference>
<protein>
    <submittedName>
        <fullName evidence="8">Translin-1</fullName>
    </submittedName>
</protein>
<evidence type="ECO:0000313" key="9">
    <source>
        <dbReference type="Proteomes" id="UP001143981"/>
    </source>
</evidence>
<evidence type="ECO:0000256" key="1">
    <source>
        <dbReference type="ARBA" id="ARBA00004123"/>
    </source>
</evidence>
<evidence type="ECO:0000313" key="8">
    <source>
        <dbReference type="EMBL" id="KAJ1726499.1"/>
    </source>
</evidence>
<dbReference type="FunFam" id="1.20.58.200:FF:000002">
    <property type="entry name" value="Putative translin"/>
    <property type="match status" value="1"/>
</dbReference>
<evidence type="ECO:0000256" key="4">
    <source>
        <dbReference type="ARBA" id="ARBA00022490"/>
    </source>
</evidence>
<dbReference type="InterPro" id="IPR036081">
    <property type="entry name" value="Translin_sf"/>
</dbReference>
<comment type="caution">
    <text evidence="8">The sequence shown here is derived from an EMBL/GenBank/DDBJ whole genome shotgun (WGS) entry which is preliminary data.</text>
</comment>
<evidence type="ECO:0000256" key="2">
    <source>
        <dbReference type="ARBA" id="ARBA00004496"/>
    </source>
</evidence>
<dbReference type="InterPro" id="IPR016069">
    <property type="entry name" value="Translin_C"/>
</dbReference>
<dbReference type="Gene3D" id="1.20.58.190">
    <property type="entry name" value="Translin, domain 1"/>
    <property type="match status" value="1"/>
</dbReference>
<dbReference type="GO" id="GO:0005634">
    <property type="term" value="C:nucleus"/>
    <property type="evidence" value="ECO:0007669"/>
    <property type="project" value="UniProtKB-SubCell"/>
</dbReference>
<keyword evidence="9" id="KW-1185">Reference proteome</keyword>
<accession>A0A9W7Y8V6</accession>
<dbReference type="GO" id="GO:0043565">
    <property type="term" value="F:sequence-specific DNA binding"/>
    <property type="evidence" value="ECO:0007669"/>
    <property type="project" value="InterPro"/>
</dbReference>
<comment type="subcellular location">
    <subcellularLocation>
        <location evidence="2">Cytoplasm</location>
    </subcellularLocation>
    <subcellularLocation>
        <location evidence="1">Nucleus</location>
    </subcellularLocation>
</comment>
<dbReference type="OrthoDB" id="829at2759"/>
<dbReference type="EMBL" id="JANBOI010001522">
    <property type="protein sequence ID" value="KAJ1726499.1"/>
    <property type="molecule type" value="Genomic_DNA"/>
</dbReference>
<dbReference type="InterPro" id="IPR002848">
    <property type="entry name" value="Translin_fam"/>
</dbReference>
<dbReference type="Gene3D" id="1.20.58.200">
    <property type="entry name" value="Translin, domain 2"/>
    <property type="match status" value="1"/>
</dbReference>
<dbReference type="AlphaFoldDB" id="A0A9W7Y8V6"/>
<dbReference type="InterPro" id="IPR016068">
    <property type="entry name" value="Translin_N"/>
</dbReference>
<evidence type="ECO:0000256" key="5">
    <source>
        <dbReference type="ARBA" id="ARBA00022884"/>
    </source>
</evidence>
<dbReference type="Pfam" id="PF01997">
    <property type="entry name" value="Translin"/>
    <property type="match status" value="1"/>
</dbReference>
<keyword evidence="4" id="KW-0963">Cytoplasm</keyword>
<dbReference type="GO" id="GO:0003697">
    <property type="term" value="F:single-stranded DNA binding"/>
    <property type="evidence" value="ECO:0007669"/>
    <property type="project" value="InterPro"/>
</dbReference>
<gene>
    <name evidence="8" type="primary">tsn1</name>
    <name evidence="8" type="ORF">LPJ61_005145</name>
</gene>
<comment type="similarity">
    <text evidence="3">Belongs to the translin family.</text>
</comment>
<keyword evidence="6" id="KW-0238">DNA-binding</keyword>
<name>A0A9W7Y8V6_9FUNG</name>